<proteinExistence type="predicted"/>
<keyword evidence="1" id="KW-0812">Transmembrane</keyword>
<evidence type="ECO:0000313" key="3">
    <source>
        <dbReference type="Proteomes" id="UP000540787"/>
    </source>
</evidence>
<dbReference type="EMBL" id="JACHBX010000002">
    <property type="protein sequence ID" value="MBB6133876.1"/>
    <property type="molecule type" value="Genomic_DNA"/>
</dbReference>
<dbReference type="RefSeq" id="WP_183553970.1">
    <property type="nucleotide sequence ID" value="NZ_JACHBX010000002.1"/>
</dbReference>
<feature type="transmembrane region" description="Helical" evidence="1">
    <location>
        <begin position="102"/>
        <end position="119"/>
    </location>
</feature>
<keyword evidence="1" id="KW-0472">Membrane</keyword>
<dbReference type="Pfam" id="PF07301">
    <property type="entry name" value="DUF1453"/>
    <property type="match status" value="1"/>
</dbReference>
<keyword evidence="1" id="KW-1133">Transmembrane helix</keyword>
<dbReference type="Proteomes" id="UP000540787">
    <property type="component" value="Unassembled WGS sequence"/>
</dbReference>
<dbReference type="AlphaFoldDB" id="A0A7W9WZT8"/>
<protein>
    <recommendedName>
        <fullName evidence="4">DUF1453 domain-containing protein</fullName>
    </recommendedName>
</protein>
<feature type="transmembrane region" description="Helical" evidence="1">
    <location>
        <begin position="6"/>
        <end position="23"/>
    </location>
</feature>
<dbReference type="InterPro" id="IPR058247">
    <property type="entry name" value="DUF1453"/>
</dbReference>
<comment type="caution">
    <text evidence="2">The sequence shown here is derived from an EMBL/GenBank/DDBJ whole genome shotgun (WGS) entry which is preliminary data.</text>
</comment>
<gene>
    <name evidence="2" type="ORF">HD842_002018</name>
</gene>
<sequence length="170" mass="18934">MELSITTLALLVLTPLLVWRIYARIKKQMLRQRSIYQRHYTGILVFGAMILVPAAQLFASPYNLAALLVGAVGGIGYGVWGLKLSRFEATPEGYFFTPNARLGLVMAMILVARILYIGVEIYANQGKGLPTPQLSDSPLTMLCVGLTSGYFACYSVGLLRWRRRAKRENM</sequence>
<evidence type="ECO:0000313" key="2">
    <source>
        <dbReference type="EMBL" id="MBB6133876.1"/>
    </source>
</evidence>
<accession>A0A7W9WZT8</accession>
<feature type="transmembrane region" description="Helical" evidence="1">
    <location>
        <begin position="139"/>
        <end position="161"/>
    </location>
</feature>
<evidence type="ECO:0000256" key="1">
    <source>
        <dbReference type="SAM" id="Phobius"/>
    </source>
</evidence>
<feature type="transmembrane region" description="Helical" evidence="1">
    <location>
        <begin position="35"/>
        <end position="58"/>
    </location>
</feature>
<organism evidence="2 3">
    <name type="scientific">Massilia aurea</name>
    <dbReference type="NCBI Taxonomy" id="373040"/>
    <lineage>
        <taxon>Bacteria</taxon>
        <taxon>Pseudomonadati</taxon>
        <taxon>Pseudomonadota</taxon>
        <taxon>Betaproteobacteria</taxon>
        <taxon>Burkholderiales</taxon>
        <taxon>Oxalobacteraceae</taxon>
        <taxon>Telluria group</taxon>
        <taxon>Massilia</taxon>
    </lineage>
</organism>
<keyword evidence="3" id="KW-1185">Reference proteome</keyword>
<reference evidence="2 3" key="1">
    <citation type="submission" date="2020-08" db="EMBL/GenBank/DDBJ databases">
        <title>The Agave Microbiome: Exploring the role of microbial communities in plant adaptations to desert environments.</title>
        <authorList>
            <person name="Partida-Martinez L.P."/>
        </authorList>
    </citation>
    <scope>NUCLEOTIDE SEQUENCE [LARGE SCALE GENOMIC DNA]</scope>
    <source>
        <strain evidence="2 3">AT3.2</strain>
    </source>
</reference>
<feature type="transmembrane region" description="Helical" evidence="1">
    <location>
        <begin position="64"/>
        <end position="82"/>
    </location>
</feature>
<name>A0A7W9WZT8_9BURK</name>
<evidence type="ECO:0008006" key="4">
    <source>
        <dbReference type="Google" id="ProtNLM"/>
    </source>
</evidence>